<dbReference type="Proteomes" id="UP000324222">
    <property type="component" value="Unassembled WGS sequence"/>
</dbReference>
<proteinExistence type="predicted"/>
<accession>A0A5B7DPP9</accession>
<dbReference type="AlphaFoldDB" id="A0A5B7DPP9"/>
<reference evidence="2 3" key="1">
    <citation type="submission" date="2019-05" db="EMBL/GenBank/DDBJ databases">
        <title>Another draft genome of Portunus trituberculatus and its Hox gene families provides insights of decapod evolution.</title>
        <authorList>
            <person name="Jeong J.-H."/>
            <person name="Song I."/>
            <person name="Kim S."/>
            <person name="Choi T."/>
            <person name="Kim D."/>
            <person name="Ryu S."/>
            <person name="Kim W."/>
        </authorList>
    </citation>
    <scope>NUCLEOTIDE SEQUENCE [LARGE SCALE GENOMIC DNA]</scope>
    <source>
        <tissue evidence="2">Muscle</tissue>
    </source>
</reference>
<dbReference type="EMBL" id="VSRR010001145">
    <property type="protein sequence ID" value="MPC22933.1"/>
    <property type="molecule type" value="Genomic_DNA"/>
</dbReference>
<organism evidence="2 3">
    <name type="scientific">Portunus trituberculatus</name>
    <name type="common">Swimming crab</name>
    <name type="synonym">Neptunus trituberculatus</name>
    <dbReference type="NCBI Taxonomy" id="210409"/>
    <lineage>
        <taxon>Eukaryota</taxon>
        <taxon>Metazoa</taxon>
        <taxon>Ecdysozoa</taxon>
        <taxon>Arthropoda</taxon>
        <taxon>Crustacea</taxon>
        <taxon>Multicrustacea</taxon>
        <taxon>Malacostraca</taxon>
        <taxon>Eumalacostraca</taxon>
        <taxon>Eucarida</taxon>
        <taxon>Decapoda</taxon>
        <taxon>Pleocyemata</taxon>
        <taxon>Brachyura</taxon>
        <taxon>Eubrachyura</taxon>
        <taxon>Portunoidea</taxon>
        <taxon>Portunidae</taxon>
        <taxon>Portuninae</taxon>
        <taxon>Portunus</taxon>
    </lineage>
</organism>
<keyword evidence="3" id="KW-1185">Reference proteome</keyword>
<evidence type="ECO:0000313" key="3">
    <source>
        <dbReference type="Proteomes" id="UP000324222"/>
    </source>
</evidence>
<evidence type="ECO:0000256" key="1">
    <source>
        <dbReference type="SAM" id="MobiDB-lite"/>
    </source>
</evidence>
<name>A0A5B7DPP9_PORTR</name>
<gene>
    <name evidence="2" type="ORF">E2C01_015965</name>
</gene>
<comment type="caution">
    <text evidence="2">The sequence shown here is derived from an EMBL/GenBank/DDBJ whole genome shotgun (WGS) entry which is preliminary data.</text>
</comment>
<sequence length="112" mass="11779">MAEPPAVARYRYAHFKIFTTLTHGDARPWALARLAWTVRSHAMGRGHEGGGEVAHARGSGWVKFRGRPWACGGPGCGGGWADLSTAPPPAIAPSPRPGPGCPADPVGMNQQE</sequence>
<evidence type="ECO:0000313" key="2">
    <source>
        <dbReference type="EMBL" id="MPC22933.1"/>
    </source>
</evidence>
<feature type="compositionally biased region" description="Pro residues" evidence="1">
    <location>
        <begin position="86"/>
        <end position="102"/>
    </location>
</feature>
<protein>
    <submittedName>
        <fullName evidence="2">Uncharacterized protein</fullName>
    </submittedName>
</protein>
<feature type="region of interest" description="Disordered" evidence="1">
    <location>
        <begin position="82"/>
        <end position="112"/>
    </location>
</feature>